<sequence length="177" mass="20102">MAHLADRKRKIDIVGQAACRKIGEKDKVKTAWYFALISAPIYLLGTERFLSLLLRRLASKEHVPMRENYKTAIDLAVSRSPICVRAIMPSIPEDSKIVFTLAQSRRLARGTHILVRHLGPVHLRENRAVSQDELRAETLHASIQLECWFEIAAACPHNLHTQLGMIAPLVFVIWRHA</sequence>
<keyword evidence="3" id="KW-1185">Reference proteome</keyword>
<feature type="transmembrane region" description="Helical" evidence="1">
    <location>
        <begin position="31"/>
        <end position="50"/>
    </location>
</feature>
<evidence type="ECO:0000313" key="2">
    <source>
        <dbReference type="EMBL" id="SNX87427.1"/>
    </source>
</evidence>
<proteinExistence type="predicted"/>
<dbReference type="Proteomes" id="UP001294444">
    <property type="component" value="Unassembled WGS sequence"/>
</dbReference>
<organism evidence="2 3">
    <name type="scientific">Melanopsichium pennsylvanicum</name>
    <dbReference type="NCBI Taxonomy" id="63383"/>
    <lineage>
        <taxon>Eukaryota</taxon>
        <taxon>Fungi</taxon>
        <taxon>Dikarya</taxon>
        <taxon>Basidiomycota</taxon>
        <taxon>Ustilaginomycotina</taxon>
        <taxon>Ustilaginomycetes</taxon>
        <taxon>Ustilaginales</taxon>
        <taxon>Ustilaginaceae</taxon>
        <taxon>Melanopsichium</taxon>
    </lineage>
</organism>
<dbReference type="AlphaFoldDB" id="A0AAJ4XS66"/>
<keyword evidence="1" id="KW-1133">Transmembrane helix</keyword>
<reference evidence="2" key="1">
    <citation type="submission" date="2023-10" db="EMBL/GenBank/DDBJ databases">
        <authorList>
            <person name="Guldener U."/>
        </authorList>
    </citation>
    <scope>NUCLEOTIDE SEQUENCE</scope>
    <source>
        <strain evidence="2">Mp4</strain>
    </source>
</reference>
<keyword evidence="1" id="KW-0812">Transmembrane</keyword>
<accession>A0AAJ4XS66</accession>
<protein>
    <submittedName>
        <fullName evidence="2">Uncharacterized protein</fullName>
    </submittedName>
</protein>
<dbReference type="EMBL" id="OAPG01000019">
    <property type="protein sequence ID" value="SNX87427.1"/>
    <property type="molecule type" value="Genomic_DNA"/>
</dbReference>
<comment type="caution">
    <text evidence="2">The sequence shown here is derived from an EMBL/GenBank/DDBJ whole genome shotgun (WGS) entry which is preliminary data.</text>
</comment>
<evidence type="ECO:0000256" key="1">
    <source>
        <dbReference type="SAM" id="Phobius"/>
    </source>
</evidence>
<keyword evidence="1" id="KW-0472">Membrane</keyword>
<name>A0AAJ4XS66_9BASI</name>
<gene>
    <name evidence="2" type="ORF">MEPE_06137</name>
</gene>
<evidence type="ECO:0000313" key="3">
    <source>
        <dbReference type="Proteomes" id="UP001294444"/>
    </source>
</evidence>